<feature type="coiled-coil region" evidence="1">
    <location>
        <begin position="506"/>
        <end position="533"/>
    </location>
</feature>
<reference evidence="3" key="1">
    <citation type="submission" date="2020-07" db="EMBL/GenBank/DDBJ databases">
        <title>The High-quality genome of the commercially important snow crab, Chionoecetes opilio.</title>
        <authorList>
            <person name="Jeong J.-H."/>
            <person name="Ryu S."/>
        </authorList>
    </citation>
    <scope>NUCLEOTIDE SEQUENCE</scope>
    <source>
        <strain evidence="3">MADBK_172401_WGS</strain>
        <tissue evidence="3">Digestive gland</tissue>
    </source>
</reference>
<accession>A0A8J4Y9D8</accession>
<feature type="region of interest" description="Disordered" evidence="2">
    <location>
        <begin position="461"/>
        <end position="492"/>
    </location>
</feature>
<name>A0A8J4Y9D8_CHIOP</name>
<dbReference type="PANTHER" id="PTHR46704:SF1">
    <property type="entry name" value="TELOMERE LENGTH REGULATION PROTEIN TEL2 HOMOLOG"/>
    <property type="match status" value="1"/>
</dbReference>
<evidence type="ECO:0000256" key="1">
    <source>
        <dbReference type="SAM" id="Coils"/>
    </source>
</evidence>
<dbReference type="EMBL" id="JACEEZ010008657">
    <property type="protein sequence ID" value="KAG0723087.1"/>
    <property type="molecule type" value="Genomic_DNA"/>
</dbReference>
<proteinExistence type="predicted"/>
<dbReference type="OrthoDB" id="6753017at2759"/>
<evidence type="ECO:0000313" key="4">
    <source>
        <dbReference type="Proteomes" id="UP000770661"/>
    </source>
</evidence>
<feature type="compositionally biased region" description="Basic and acidic residues" evidence="2">
    <location>
        <begin position="469"/>
        <end position="492"/>
    </location>
</feature>
<gene>
    <name evidence="3" type="ORF">GWK47_043301</name>
</gene>
<protein>
    <submittedName>
        <fullName evidence="3">Uncharacterized protein</fullName>
    </submittedName>
</protein>
<organism evidence="3 4">
    <name type="scientific">Chionoecetes opilio</name>
    <name type="common">Atlantic snow crab</name>
    <name type="synonym">Cancer opilio</name>
    <dbReference type="NCBI Taxonomy" id="41210"/>
    <lineage>
        <taxon>Eukaryota</taxon>
        <taxon>Metazoa</taxon>
        <taxon>Ecdysozoa</taxon>
        <taxon>Arthropoda</taxon>
        <taxon>Crustacea</taxon>
        <taxon>Multicrustacea</taxon>
        <taxon>Malacostraca</taxon>
        <taxon>Eumalacostraca</taxon>
        <taxon>Eucarida</taxon>
        <taxon>Decapoda</taxon>
        <taxon>Pleocyemata</taxon>
        <taxon>Brachyura</taxon>
        <taxon>Eubrachyura</taxon>
        <taxon>Majoidea</taxon>
        <taxon>Majidae</taxon>
        <taxon>Chionoecetes</taxon>
    </lineage>
</organism>
<dbReference type="AlphaFoldDB" id="A0A8J4Y9D8"/>
<sequence length="595" mass="65854">MSDIQKILQVFLERGVFNKPSKKIVSLSTGLVAYDSVNAYEAQSVGKKILDSMVGQSVAEYKFSQKNQVKTLASATHVKASSGAQIEMDSQRLYQRLLLTGFNGDIPLPYLFRYEMCSFPPSLFDNHVCMRMGDKSEIIHHLLKLVPESSSATSCDMSMQYIIDGGSLLHKLSWPKNTSYSEICEMYVRHIKQSYCHALVVFDGYHGSSTKDEAHRRRMGNDIGATVLVSPEVHVTMTKKSFLANPSNKQAFINLLAEQMTKADIAVEHAKGDADYKICMSACIHAKEKPTAVVAEDSDVFQLLTHHANIADKDLYMVTSKQTVCVTTLAKKLDPLLSGALLFLHAFSGCDTTSRPYGIGKVSVLKKYAELERCSSIFMSPSSSKAEIERAGEDALLIIYGCTTSLSLDSARVDKFQQKVGTATQYVSPEKLPPTSDAAIFHMKVVGYAWWSWDGKMASGKPAGFSEEDGARMPSGEKDSVEKDGDSGDEQKPDVMTLLTALMGKMNAQAVQAREAEERAEVWTRELRVAMQEGWQAVQRESQQYTDEKLDIVKEELLGAVELVRRQAEEAATVALRGVTECRGELTTLHQAIRE</sequence>
<evidence type="ECO:0000313" key="3">
    <source>
        <dbReference type="EMBL" id="KAG0723087.1"/>
    </source>
</evidence>
<dbReference type="PANTHER" id="PTHR46704">
    <property type="entry name" value="CXC DOMAIN-CONTAINING PROTEIN-RELATED"/>
    <property type="match status" value="1"/>
</dbReference>
<keyword evidence="1" id="KW-0175">Coiled coil</keyword>
<dbReference type="InterPro" id="IPR029060">
    <property type="entry name" value="PIN-like_dom_sf"/>
</dbReference>
<dbReference type="Proteomes" id="UP000770661">
    <property type="component" value="Unassembled WGS sequence"/>
</dbReference>
<dbReference type="SUPFAM" id="SSF88723">
    <property type="entry name" value="PIN domain-like"/>
    <property type="match status" value="1"/>
</dbReference>
<evidence type="ECO:0000256" key="2">
    <source>
        <dbReference type="SAM" id="MobiDB-lite"/>
    </source>
</evidence>
<keyword evidence="4" id="KW-1185">Reference proteome</keyword>
<comment type="caution">
    <text evidence="3">The sequence shown here is derived from an EMBL/GenBank/DDBJ whole genome shotgun (WGS) entry which is preliminary data.</text>
</comment>
<dbReference type="Gene3D" id="3.40.50.1010">
    <property type="entry name" value="5'-nuclease"/>
    <property type="match status" value="1"/>
</dbReference>